<proteinExistence type="predicted"/>
<dbReference type="OrthoDB" id="5396059at2759"/>
<protein>
    <submittedName>
        <fullName evidence="3">Uncharacterized protein</fullName>
    </submittedName>
</protein>
<feature type="region of interest" description="Disordered" evidence="2">
    <location>
        <begin position="231"/>
        <end position="295"/>
    </location>
</feature>
<name>A0A8H6FWP8_9LECA</name>
<evidence type="ECO:0000256" key="1">
    <source>
        <dbReference type="SAM" id="Coils"/>
    </source>
</evidence>
<accession>A0A8H6FWP8</accession>
<comment type="caution">
    <text evidence="3">The sequence shown here is derived from an EMBL/GenBank/DDBJ whole genome shotgun (WGS) entry which is preliminary data.</text>
</comment>
<dbReference type="RefSeq" id="XP_037165555.1">
    <property type="nucleotide sequence ID" value="XM_037307746.1"/>
</dbReference>
<keyword evidence="1" id="KW-0175">Coiled coil</keyword>
<dbReference type="GeneID" id="59287494"/>
<evidence type="ECO:0000313" key="3">
    <source>
        <dbReference type="EMBL" id="KAF6236203.1"/>
    </source>
</evidence>
<dbReference type="EMBL" id="JACCJC010000021">
    <property type="protein sequence ID" value="KAF6236203.1"/>
    <property type="molecule type" value="Genomic_DNA"/>
</dbReference>
<sequence>MRKYSAGKQWEDLNRKRQEAENEELEARRTAANQAVRAQVAGLPSLTSWNATLSVGRPQYYQDRGSRFYRSQKDATELEAQDDPPPQYQQQASLTPPASDGDAPEVDNNEQIRYLQREVVQKESRIKRLESEVEVEKDKRRRLQAERHEAVDAQRRAEAELCQLRSQVANLDQLLDGSIKRQKELESELDICRQEARELKRQLHEERCSHESDIRAQETRETQIRHQFEDTNRALENQVGRRRRPDPDVGSILEDTVQSEDSPQRDFASRKGQSNTFSTDAPSRSRRQDRGTAGRAYVSIPKNGNRRAVWIFG</sequence>
<feature type="region of interest" description="Disordered" evidence="2">
    <location>
        <begin position="1"/>
        <end position="30"/>
    </location>
</feature>
<gene>
    <name evidence="3" type="ORF">HO173_005832</name>
</gene>
<feature type="region of interest" description="Disordered" evidence="2">
    <location>
        <begin position="63"/>
        <end position="110"/>
    </location>
</feature>
<feature type="coiled-coil region" evidence="1">
    <location>
        <begin position="112"/>
        <end position="209"/>
    </location>
</feature>
<evidence type="ECO:0000313" key="4">
    <source>
        <dbReference type="Proteomes" id="UP000578531"/>
    </source>
</evidence>
<dbReference type="AlphaFoldDB" id="A0A8H6FWP8"/>
<keyword evidence="4" id="KW-1185">Reference proteome</keyword>
<feature type="compositionally biased region" description="Basic and acidic residues" evidence="2">
    <location>
        <begin position="9"/>
        <end position="29"/>
    </location>
</feature>
<feature type="compositionally biased region" description="Polar residues" evidence="2">
    <location>
        <begin position="271"/>
        <end position="282"/>
    </location>
</feature>
<evidence type="ECO:0000256" key="2">
    <source>
        <dbReference type="SAM" id="MobiDB-lite"/>
    </source>
</evidence>
<dbReference type="Proteomes" id="UP000578531">
    <property type="component" value="Unassembled WGS sequence"/>
</dbReference>
<reference evidence="3 4" key="1">
    <citation type="journal article" date="2020" name="Genomics">
        <title>Complete, high-quality genomes from long-read metagenomic sequencing of two wolf lichen thalli reveals enigmatic genome architecture.</title>
        <authorList>
            <person name="McKenzie S.K."/>
            <person name="Walston R.F."/>
            <person name="Allen J.L."/>
        </authorList>
    </citation>
    <scope>NUCLEOTIDE SEQUENCE [LARGE SCALE GENOMIC DNA]</scope>
    <source>
        <strain evidence="3">WasteWater2</strain>
    </source>
</reference>
<organism evidence="3 4">
    <name type="scientific">Letharia columbiana</name>
    <dbReference type="NCBI Taxonomy" id="112416"/>
    <lineage>
        <taxon>Eukaryota</taxon>
        <taxon>Fungi</taxon>
        <taxon>Dikarya</taxon>
        <taxon>Ascomycota</taxon>
        <taxon>Pezizomycotina</taxon>
        <taxon>Lecanoromycetes</taxon>
        <taxon>OSLEUM clade</taxon>
        <taxon>Lecanoromycetidae</taxon>
        <taxon>Lecanorales</taxon>
        <taxon>Lecanorineae</taxon>
        <taxon>Parmeliaceae</taxon>
        <taxon>Letharia</taxon>
    </lineage>
</organism>